<dbReference type="EMBL" id="UFQS01000002">
    <property type="protein sequence ID" value="SSW96733.1"/>
    <property type="molecule type" value="Genomic_DNA"/>
</dbReference>
<sequence length="18" mass="2177">MNVDFPHALKCRLYLTVR</sequence>
<dbReference type="AlphaFoldDB" id="A0A336K1V7"/>
<evidence type="ECO:0000313" key="2">
    <source>
        <dbReference type="EMBL" id="SSX17120.1"/>
    </source>
</evidence>
<proteinExistence type="predicted"/>
<accession>A0A336K1V7</accession>
<dbReference type="EMBL" id="UFQT01000002">
    <property type="protein sequence ID" value="SSX17120.1"/>
    <property type="molecule type" value="Genomic_DNA"/>
</dbReference>
<organism evidence="1">
    <name type="scientific">Culicoides sonorensis</name>
    <name type="common">Biting midge</name>
    <dbReference type="NCBI Taxonomy" id="179676"/>
    <lineage>
        <taxon>Eukaryota</taxon>
        <taxon>Metazoa</taxon>
        <taxon>Ecdysozoa</taxon>
        <taxon>Arthropoda</taxon>
        <taxon>Hexapoda</taxon>
        <taxon>Insecta</taxon>
        <taxon>Pterygota</taxon>
        <taxon>Neoptera</taxon>
        <taxon>Endopterygota</taxon>
        <taxon>Diptera</taxon>
        <taxon>Nematocera</taxon>
        <taxon>Chironomoidea</taxon>
        <taxon>Ceratopogonidae</taxon>
        <taxon>Ceratopogoninae</taxon>
        <taxon>Culicoides</taxon>
        <taxon>Monoculicoides</taxon>
    </lineage>
</organism>
<dbReference type="VEuPathDB" id="VectorBase:CSON007951"/>
<evidence type="ECO:0000313" key="1">
    <source>
        <dbReference type="EMBL" id="SSW96733.1"/>
    </source>
</evidence>
<reference evidence="1" key="1">
    <citation type="submission" date="2018-04" db="EMBL/GenBank/DDBJ databases">
        <authorList>
            <person name="Go L.Y."/>
            <person name="Mitchell J.A."/>
        </authorList>
    </citation>
    <scope>NUCLEOTIDE SEQUENCE</scope>
    <source>
        <tissue evidence="1">Whole organism</tissue>
    </source>
</reference>
<name>A0A336K1V7_CULSO</name>
<reference evidence="2" key="2">
    <citation type="submission" date="2018-07" db="EMBL/GenBank/DDBJ databases">
        <authorList>
            <person name="Quirk P.G."/>
            <person name="Krulwich T.A."/>
        </authorList>
    </citation>
    <scope>NUCLEOTIDE SEQUENCE</scope>
</reference>
<gene>
    <name evidence="1" type="primary">CSON007951</name>
</gene>
<protein>
    <submittedName>
        <fullName evidence="1">CSON007951 protein</fullName>
    </submittedName>
</protein>